<keyword evidence="4" id="KW-1185">Reference proteome</keyword>
<protein>
    <recommendedName>
        <fullName evidence="2">NACHT domain-containing protein</fullName>
    </recommendedName>
</protein>
<comment type="caution">
    <text evidence="3">The sequence shown here is derived from an EMBL/GenBank/DDBJ whole genome shotgun (WGS) entry which is preliminary data.</text>
</comment>
<dbReference type="InterPro" id="IPR056884">
    <property type="entry name" value="NPHP3-like_N"/>
</dbReference>
<sequence length="843" mass="96324">MSLVTTSRGGVPYPSYVAPMISSRQGVLVTGGQFTQHYHVQTSVVNKAPIDILTDAVATSALHDSGASFDKPKCHPRTRVKILEDIMRWILGEEAGKQIMWLYGAAGCGKSAIAQSIVESCIERGVLLASFFFNRSDSTRNHAGPLVATLAYQLYCCFPETEVQTEILSAIKKDSLIFKKTLQQQFAALIIQPLRTYFSKVQSTQHHVPFLIIIDGLDECTDRTAQKAILTALADSVRIADFRIPIFVVSRPEHDIKLSFSSKYLKDIHTPLSLDLEDGSDADSDIRLYLFDRFAEIKDDFDNRTTGRKLVQDWPGDQVIETLARKASGQFIYAAIIVRYVESTRHRPDHRLDIVLNLRPVNGDHPFAELDSLYTMILESALNIEKVLSVLTLNSMHFPRMCFSVIEKLLSYDEGEVETLFFDMGALVQIDRPRNPSYDLEPSPTYLRILHASFFEYLFDAARSKQFHIDEEYGFIRYVIPTFQYLVSCCSSSFDPDSDEGAPIHCFGLNAYKFRWCTIDPEIRDAVFSFPLKEFLGPHTGTYIYRRLIDYFVSPFMELLEIIALKDSSWSYIRDHQLRVIRPSLMQQVEGYFNNDTLALILVLFYHLGSHRFVPGLNHPPFHERFVVTLPFNLIPSRDEDDGDILHLFHIWIMPEYRDNIETVARRYHPYHDYVRELLRDPDHSNKCAVGPKVHEKAALVCFKALANGMVPVPTFPCRKNDAIATVTDDAYPKLIFNASIDGGQWHFENAGEFECDDEELYFLLLGYVIFLLPRCGRSDVLIAACEEYRAPNINQPPDDPFQPQDSPFPPEEFFLPDDLFPVRRRLLDEEINNYLARVSSTS</sequence>
<dbReference type="Proteomes" id="UP000521872">
    <property type="component" value="Unassembled WGS sequence"/>
</dbReference>
<dbReference type="PROSITE" id="PS50837">
    <property type="entry name" value="NACHT"/>
    <property type="match status" value="1"/>
</dbReference>
<dbReference type="PANTHER" id="PTHR10039:SF17">
    <property type="entry name" value="FUNGAL STAND N-TERMINAL GOODBYE DOMAIN-CONTAINING PROTEIN-RELATED"/>
    <property type="match status" value="1"/>
</dbReference>
<dbReference type="Pfam" id="PF24883">
    <property type="entry name" value="NPHP3_N"/>
    <property type="match status" value="1"/>
</dbReference>
<dbReference type="EMBL" id="JAACJL010000046">
    <property type="protein sequence ID" value="KAF4613295.1"/>
    <property type="molecule type" value="Genomic_DNA"/>
</dbReference>
<evidence type="ECO:0000256" key="1">
    <source>
        <dbReference type="ARBA" id="ARBA00022737"/>
    </source>
</evidence>
<keyword evidence="1" id="KW-0677">Repeat</keyword>
<dbReference type="Gene3D" id="3.40.50.300">
    <property type="entry name" value="P-loop containing nucleotide triphosphate hydrolases"/>
    <property type="match status" value="1"/>
</dbReference>
<evidence type="ECO:0000259" key="2">
    <source>
        <dbReference type="PROSITE" id="PS50837"/>
    </source>
</evidence>
<gene>
    <name evidence="3" type="ORF">D9613_010792</name>
</gene>
<dbReference type="AlphaFoldDB" id="A0A8H4QLD7"/>
<reference evidence="3 4" key="1">
    <citation type="submission" date="2019-12" db="EMBL/GenBank/DDBJ databases">
        <authorList>
            <person name="Floudas D."/>
            <person name="Bentzer J."/>
            <person name="Ahren D."/>
            <person name="Johansson T."/>
            <person name="Persson P."/>
            <person name="Tunlid A."/>
        </authorList>
    </citation>
    <scope>NUCLEOTIDE SEQUENCE [LARGE SCALE GENOMIC DNA]</scope>
    <source>
        <strain evidence="3 4">CBS 102.39</strain>
    </source>
</reference>
<accession>A0A8H4QLD7</accession>
<proteinExistence type="predicted"/>
<dbReference type="PANTHER" id="PTHR10039">
    <property type="entry name" value="AMELOGENIN"/>
    <property type="match status" value="1"/>
</dbReference>
<dbReference type="InterPro" id="IPR027417">
    <property type="entry name" value="P-loop_NTPase"/>
</dbReference>
<dbReference type="SUPFAM" id="SSF52540">
    <property type="entry name" value="P-loop containing nucleoside triphosphate hydrolases"/>
    <property type="match status" value="1"/>
</dbReference>
<name>A0A8H4QLD7_9AGAR</name>
<evidence type="ECO:0000313" key="3">
    <source>
        <dbReference type="EMBL" id="KAF4613295.1"/>
    </source>
</evidence>
<feature type="domain" description="NACHT" evidence="2">
    <location>
        <begin position="98"/>
        <end position="252"/>
    </location>
</feature>
<organism evidence="3 4">
    <name type="scientific">Agrocybe pediades</name>
    <dbReference type="NCBI Taxonomy" id="84607"/>
    <lineage>
        <taxon>Eukaryota</taxon>
        <taxon>Fungi</taxon>
        <taxon>Dikarya</taxon>
        <taxon>Basidiomycota</taxon>
        <taxon>Agaricomycotina</taxon>
        <taxon>Agaricomycetes</taxon>
        <taxon>Agaricomycetidae</taxon>
        <taxon>Agaricales</taxon>
        <taxon>Agaricineae</taxon>
        <taxon>Strophariaceae</taxon>
        <taxon>Agrocybe</taxon>
    </lineage>
</organism>
<evidence type="ECO:0000313" key="4">
    <source>
        <dbReference type="Proteomes" id="UP000521872"/>
    </source>
</evidence>
<dbReference type="InterPro" id="IPR007111">
    <property type="entry name" value="NACHT_NTPase"/>
</dbReference>